<proteinExistence type="predicted"/>
<keyword evidence="1 5" id="KW-0328">Glycosyltransferase</keyword>
<dbReference type="EC" id="2.4.-.-" evidence="5"/>
<dbReference type="Pfam" id="PF13439">
    <property type="entry name" value="Glyco_transf_4"/>
    <property type="match status" value="1"/>
</dbReference>
<feature type="domain" description="Glycosyl transferase family 1" evidence="3">
    <location>
        <begin position="209"/>
        <end position="374"/>
    </location>
</feature>
<dbReference type="GO" id="GO:0016757">
    <property type="term" value="F:glycosyltransferase activity"/>
    <property type="evidence" value="ECO:0007669"/>
    <property type="project" value="UniProtKB-KW"/>
</dbReference>
<evidence type="ECO:0000256" key="2">
    <source>
        <dbReference type="ARBA" id="ARBA00022679"/>
    </source>
</evidence>
<keyword evidence="6" id="KW-1185">Reference proteome</keyword>
<dbReference type="InterPro" id="IPR001296">
    <property type="entry name" value="Glyco_trans_1"/>
</dbReference>
<reference evidence="6" key="1">
    <citation type="journal article" date="2019" name="Int. J. Syst. Evol. Microbiol.">
        <title>The Global Catalogue of Microorganisms (GCM) 10K type strain sequencing project: providing services to taxonomists for standard genome sequencing and annotation.</title>
        <authorList>
            <consortium name="The Broad Institute Genomics Platform"/>
            <consortium name="The Broad Institute Genome Sequencing Center for Infectious Disease"/>
            <person name="Wu L."/>
            <person name="Ma J."/>
        </authorList>
    </citation>
    <scope>NUCLEOTIDE SEQUENCE [LARGE SCALE GENOMIC DNA]</scope>
    <source>
        <strain evidence="6">KCTC 42398</strain>
    </source>
</reference>
<gene>
    <name evidence="5" type="ORF">ACFSR8_11045</name>
</gene>
<dbReference type="Proteomes" id="UP001597476">
    <property type="component" value="Unassembled WGS sequence"/>
</dbReference>
<dbReference type="EMBL" id="JBHULY010000025">
    <property type="protein sequence ID" value="MFD2726749.1"/>
    <property type="molecule type" value="Genomic_DNA"/>
</dbReference>
<organism evidence="5 6">
    <name type="scientific">Hyunsoonleella rubra</name>
    <dbReference type="NCBI Taxonomy" id="1737062"/>
    <lineage>
        <taxon>Bacteria</taxon>
        <taxon>Pseudomonadati</taxon>
        <taxon>Bacteroidota</taxon>
        <taxon>Flavobacteriia</taxon>
        <taxon>Flavobacteriales</taxon>
        <taxon>Flavobacteriaceae</taxon>
    </lineage>
</organism>
<keyword evidence="2 5" id="KW-0808">Transferase</keyword>
<dbReference type="PANTHER" id="PTHR12526">
    <property type="entry name" value="GLYCOSYLTRANSFERASE"/>
    <property type="match status" value="1"/>
</dbReference>
<dbReference type="Gene3D" id="3.40.50.2000">
    <property type="entry name" value="Glycogen Phosphorylase B"/>
    <property type="match status" value="2"/>
</dbReference>
<comment type="caution">
    <text evidence="5">The sequence shown here is derived from an EMBL/GenBank/DDBJ whole genome shotgun (WGS) entry which is preliminary data.</text>
</comment>
<evidence type="ECO:0000313" key="6">
    <source>
        <dbReference type="Proteomes" id="UP001597476"/>
    </source>
</evidence>
<dbReference type="InterPro" id="IPR028098">
    <property type="entry name" value="Glyco_trans_4-like_N"/>
</dbReference>
<dbReference type="SUPFAM" id="SSF53756">
    <property type="entry name" value="UDP-Glycosyltransferase/glycogen phosphorylase"/>
    <property type="match status" value="1"/>
</dbReference>
<feature type="domain" description="Glycosyltransferase subfamily 4-like N-terminal" evidence="4">
    <location>
        <begin position="22"/>
        <end position="179"/>
    </location>
</feature>
<evidence type="ECO:0000256" key="1">
    <source>
        <dbReference type="ARBA" id="ARBA00022676"/>
    </source>
</evidence>
<sequence>MRIGVVVDNEFENDHRLQKEIRLLITEGHTVSVLCFDFGKAYKTYDSINVKRVKIPKKIKDLLVLLSTRFGLYEWFWEKHISNFIQEFQVDALHVHDLYMAKAGKRGINRSKFTIPLTLDLHENYPAAINSYQWATKGWRKLVVQPKKWYKKEEAYLNYADNLVVLSKSFKENLITRFPSLETTPFFVHPNMPDFESFQSFEKNDLVVDFESETPTLFYFGVVAQRRGIIDILPWIKALLEGGKEFHTLIIGPVDKADKSEFYHLINQPILSKNITYIPWADVKFLPAYLKQITIGLAPFRVNEQHNSGVANKLFQYMYGEIPILATKCKAQKELIESANCGLLYECKQEFETQLSKLLDDKTLRQTLGANGKKKLLKLYELESDKQFLNIYNGHKIDSQNQ</sequence>
<accession>A0ABW5TD00</accession>
<evidence type="ECO:0000313" key="5">
    <source>
        <dbReference type="EMBL" id="MFD2726749.1"/>
    </source>
</evidence>
<name>A0ABW5TD00_9FLAO</name>
<dbReference type="RefSeq" id="WP_380291983.1">
    <property type="nucleotide sequence ID" value="NZ_JBHULY010000025.1"/>
</dbReference>
<protein>
    <submittedName>
        <fullName evidence="5">Glycosyltransferase</fullName>
        <ecNumber evidence="5">2.4.-.-</ecNumber>
    </submittedName>
</protein>
<dbReference type="PANTHER" id="PTHR12526:SF629">
    <property type="entry name" value="TEICHURONIC ACID BIOSYNTHESIS GLYCOSYLTRANSFERASE TUAH-RELATED"/>
    <property type="match status" value="1"/>
</dbReference>
<evidence type="ECO:0000259" key="3">
    <source>
        <dbReference type="Pfam" id="PF00534"/>
    </source>
</evidence>
<evidence type="ECO:0000259" key="4">
    <source>
        <dbReference type="Pfam" id="PF13439"/>
    </source>
</evidence>
<dbReference type="Pfam" id="PF00534">
    <property type="entry name" value="Glycos_transf_1"/>
    <property type="match status" value="1"/>
</dbReference>